<dbReference type="EMBL" id="QTSX02004287">
    <property type="protein sequence ID" value="KAJ9066517.1"/>
    <property type="molecule type" value="Genomic_DNA"/>
</dbReference>
<evidence type="ECO:0000313" key="1">
    <source>
        <dbReference type="EMBL" id="KAJ9066517.1"/>
    </source>
</evidence>
<dbReference type="Proteomes" id="UP001165960">
    <property type="component" value="Unassembled WGS sequence"/>
</dbReference>
<accession>A0ACC2SVW0</accession>
<keyword evidence="2" id="KW-1185">Reference proteome</keyword>
<sequence>MSDSDNYDEFKEDDHFKSPSNESNFHLEEETPAHERPISSNNFGYKLLQKMGWKEGLGLGSSGQGRSEPIPLTIQEDKGGVGKNEELNLYHSLSTAERKLLETEVIAAETEEQRLARKEKNEKKLEVQKEISNALSVFYCALCDKQYSKSSDYETHLDSYDHHHKKRFKEMAESNRKLFSKKSKKIATEDSLKALSAEQGISLISSESATTTVSSGWSTVPEASWTSIEPSKPEHNSNTSDSIQTNSALPKLTFTNKEKTLGSKPFKFVFKKK</sequence>
<protein>
    <submittedName>
        <fullName evidence="1">Uncharacterized protein</fullName>
    </submittedName>
</protein>
<comment type="caution">
    <text evidence="1">The sequence shown here is derived from an EMBL/GenBank/DDBJ whole genome shotgun (WGS) entry which is preliminary data.</text>
</comment>
<evidence type="ECO:0000313" key="2">
    <source>
        <dbReference type="Proteomes" id="UP001165960"/>
    </source>
</evidence>
<reference evidence="1" key="1">
    <citation type="submission" date="2022-04" db="EMBL/GenBank/DDBJ databases">
        <title>Genome of the entomopathogenic fungus Entomophthora muscae.</title>
        <authorList>
            <person name="Elya C."/>
            <person name="Lovett B.R."/>
            <person name="Lee E."/>
            <person name="Macias A.M."/>
            <person name="Hajek A.E."/>
            <person name="De Bivort B.L."/>
            <person name="Kasson M.T."/>
            <person name="De Fine Licht H.H."/>
            <person name="Stajich J.E."/>
        </authorList>
    </citation>
    <scope>NUCLEOTIDE SEQUENCE</scope>
    <source>
        <strain evidence="1">Berkeley</strain>
    </source>
</reference>
<proteinExistence type="predicted"/>
<gene>
    <name evidence="1" type="ORF">DSO57_1008711</name>
</gene>
<organism evidence="1 2">
    <name type="scientific">Entomophthora muscae</name>
    <dbReference type="NCBI Taxonomy" id="34485"/>
    <lineage>
        <taxon>Eukaryota</taxon>
        <taxon>Fungi</taxon>
        <taxon>Fungi incertae sedis</taxon>
        <taxon>Zoopagomycota</taxon>
        <taxon>Entomophthoromycotina</taxon>
        <taxon>Entomophthoromycetes</taxon>
        <taxon>Entomophthorales</taxon>
        <taxon>Entomophthoraceae</taxon>
        <taxon>Entomophthora</taxon>
    </lineage>
</organism>
<name>A0ACC2SVW0_9FUNG</name>